<dbReference type="InterPro" id="IPR017985">
    <property type="entry name" value="MeTrfase_CN4_CS"/>
</dbReference>
<dbReference type="Pfam" id="PF01555">
    <property type="entry name" value="N6_N4_Mtase"/>
    <property type="match status" value="1"/>
</dbReference>
<keyword evidence="5 8" id="KW-0680">Restriction system</keyword>
<dbReference type="RefSeq" id="WP_006076273.1">
    <property type="nucleotide sequence ID" value="NZ_AOMD01000009.1"/>
</dbReference>
<name>M0MNL9_9EURY</name>
<comment type="caution">
    <text evidence="10">The sequence shown here is derived from an EMBL/GenBank/DDBJ whole genome shotgun (WGS) entry which is preliminary data.</text>
</comment>
<accession>M0MNL9</accession>
<dbReference type="STRING" id="1227455.C449_02325"/>
<evidence type="ECO:0000256" key="2">
    <source>
        <dbReference type="ARBA" id="ARBA00022603"/>
    </source>
</evidence>
<comment type="similarity">
    <text evidence="1">Belongs to the N(4)/N(6)-methyltransferase family. N(4) subfamily.</text>
</comment>
<evidence type="ECO:0000256" key="5">
    <source>
        <dbReference type="ARBA" id="ARBA00022747"/>
    </source>
</evidence>
<keyword evidence="4 8" id="KW-0949">S-adenosyl-L-methionine</keyword>
<feature type="domain" description="DNA methylase N-4/N-6" evidence="9">
    <location>
        <begin position="22"/>
        <end position="258"/>
    </location>
</feature>
<dbReference type="GO" id="GO:0032259">
    <property type="term" value="P:methylation"/>
    <property type="evidence" value="ECO:0007669"/>
    <property type="project" value="UniProtKB-KW"/>
</dbReference>
<evidence type="ECO:0000313" key="11">
    <source>
        <dbReference type="Proteomes" id="UP000011669"/>
    </source>
</evidence>
<evidence type="ECO:0000256" key="6">
    <source>
        <dbReference type="ARBA" id="ARBA00023125"/>
    </source>
</evidence>
<protein>
    <recommendedName>
        <fullName evidence="8">Type II methyltransferase</fullName>
        <ecNumber evidence="8">2.1.1.113</ecNumber>
    </recommendedName>
    <alternativeName>
        <fullName evidence="8">N-4 cytosine-specific methyltransferase</fullName>
    </alternativeName>
</protein>
<keyword evidence="3 10" id="KW-0808">Transferase</keyword>
<dbReference type="OrthoDB" id="38200at2157"/>
<gene>
    <name evidence="10" type="ORF">C449_02325</name>
</gene>
<dbReference type="InterPro" id="IPR001091">
    <property type="entry name" value="RM_Methyltransferase"/>
</dbReference>
<dbReference type="EC" id="2.1.1.113" evidence="8"/>
<dbReference type="AlphaFoldDB" id="M0MNL9"/>
<keyword evidence="2 8" id="KW-0489">Methyltransferase</keyword>
<dbReference type="GO" id="GO:0003677">
    <property type="term" value="F:DNA binding"/>
    <property type="evidence" value="ECO:0007669"/>
    <property type="project" value="UniProtKB-KW"/>
</dbReference>
<evidence type="ECO:0000313" key="10">
    <source>
        <dbReference type="EMBL" id="EMA47261.1"/>
    </source>
</evidence>
<dbReference type="InParanoid" id="M0MNL9"/>
<evidence type="ECO:0000256" key="1">
    <source>
        <dbReference type="ARBA" id="ARBA00010203"/>
    </source>
</evidence>
<dbReference type="EMBL" id="AOMD01000009">
    <property type="protein sequence ID" value="EMA47261.1"/>
    <property type="molecule type" value="Genomic_DNA"/>
</dbReference>
<dbReference type="InterPro" id="IPR002941">
    <property type="entry name" value="DNA_methylase_N4/N6"/>
</dbReference>
<dbReference type="PRINTS" id="PR00508">
    <property type="entry name" value="S21N4MTFRASE"/>
</dbReference>
<evidence type="ECO:0000256" key="3">
    <source>
        <dbReference type="ARBA" id="ARBA00022679"/>
    </source>
</evidence>
<dbReference type="GO" id="GO:0009307">
    <property type="term" value="P:DNA restriction-modification system"/>
    <property type="evidence" value="ECO:0007669"/>
    <property type="project" value="UniProtKB-KW"/>
</dbReference>
<evidence type="ECO:0000256" key="8">
    <source>
        <dbReference type="RuleBase" id="RU362026"/>
    </source>
</evidence>
<comment type="catalytic activity">
    <reaction evidence="7 8">
        <text>a 2'-deoxycytidine in DNA + S-adenosyl-L-methionine = an N(4)-methyl-2'-deoxycytidine in DNA + S-adenosyl-L-homocysteine + H(+)</text>
        <dbReference type="Rhea" id="RHEA:16857"/>
        <dbReference type="Rhea" id="RHEA-COMP:11369"/>
        <dbReference type="Rhea" id="RHEA-COMP:13674"/>
        <dbReference type="ChEBI" id="CHEBI:15378"/>
        <dbReference type="ChEBI" id="CHEBI:57856"/>
        <dbReference type="ChEBI" id="CHEBI:59789"/>
        <dbReference type="ChEBI" id="CHEBI:85452"/>
        <dbReference type="ChEBI" id="CHEBI:137933"/>
        <dbReference type="EC" id="2.1.1.113"/>
    </reaction>
</comment>
<dbReference type="GO" id="GO:0008170">
    <property type="term" value="F:N-methyltransferase activity"/>
    <property type="evidence" value="ECO:0007669"/>
    <property type="project" value="InterPro"/>
</dbReference>
<keyword evidence="6" id="KW-0238">DNA-binding</keyword>
<dbReference type="SUPFAM" id="SSF53335">
    <property type="entry name" value="S-adenosyl-L-methionine-dependent methyltransferases"/>
    <property type="match status" value="1"/>
</dbReference>
<keyword evidence="11" id="KW-1185">Reference proteome</keyword>
<dbReference type="Gene3D" id="3.40.50.150">
    <property type="entry name" value="Vaccinia Virus protein VP39"/>
    <property type="match status" value="1"/>
</dbReference>
<sequence length="343" mass="38621">MQTEHVTAVGDARDLALANDSIDLVVTSPPYPMIELWDDLFTDLDPAIGDHLDRGAGDAAFEAMHTALAPAWDELARVLKPGGIACINVGDATRSIDSEFQQYPNHAAVIEAMRERGFRSLPDILWRKPANRLTKFMGSGMVPTNAYTTLEHEYILVFRNGSTREFPPGERRRYESAYFWEERNEWFSDLWTLTGTDQTLDGEGRDRSGAFPLQLPLRLVNMYSVYGDRVLDPFSGTGTTTLAAMLAGRNSVGFDRDHALLAGFADRVSGLETRSQSYVERRLDRHREFVAEREAAGEQLGYDAKHYDFSVVTNQERRIRLYAVENVRLTVSGYAVEHTPFES</sequence>
<reference evidence="10 11" key="1">
    <citation type="journal article" date="2014" name="PLoS Genet.">
        <title>Phylogenetically driven sequencing of extremely halophilic archaea reveals strategies for static and dynamic osmo-response.</title>
        <authorList>
            <person name="Becker E.A."/>
            <person name="Seitzer P.M."/>
            <person name="Tritt A."/>
            <person name="Larsen D."/>
            <person name="Krusor M."/>
            <person name="Yao A.I."/>
            <person name="Wu D."/>
            <person name="Madern D."/>
            <person name="Eisen J.A."/>
            <person name="Darling A.E."/>
            <person name="Facciotti M.T."/>
        </authorList>
    </citation>
    <scope>NUCLEOTIDE SEQUENCE [LARGE SCALE GENOMIC DNA]</scope>
    <source>
        <strain evidence="10 11">DSM 5350</strain>
    </source>
</reference>
<dbReference type="InterPro" id="IPR029063">
    <property type="entry name" value="SAM-dependent_MTases_sf"/>
</dbReference>
<dbReference type="GO" id="GO:0015667">
    <property type="term" value="F:site-specific DNA-methyltransferase (cytosine-N4-specific) activity"/>
    <property type="evidence" value="ECO:0007669"/>
    <property type="project" value="UniProtKB-EC"/>
</dbReference>
<organism evidence="10 11">
    <name type="scientific">Halococcus saccharolyticus DSM 5350</name>
    <dbReference type="NCBI Taxonomy" id="1227455"/>
    <lineage>
        <taxon>Archaea</taxon>
        <taxon>Methanobacteriati</taxon>
        <taxon>Methanobacteriota</taxon>
        <taxon>Stenosarchaea group</taxon>
        <taxon>Halobacteria</taxon>
        <taxon>Halobacteriales</taxon>
        <taxon>Halococcaceae</taxon>
        <taxon>Halococcus</taxon>
    </lineage>
</organism>
<evidence type="ECO:0000256" key="7">
    <source>
        <dbReference type="ARBA" id="ARBA00049120"/>
    </source>
</evidence>
<dbReference type="PROSITE" id="PS00093">
    <property type="entry name" value="N4_MTASE"/>
    <property type="match status" value="1"/>
</dbReference>
<evidence type="ECO:0000259" key="9">
    <source>
        <dbReference type="Pfam" id="PF01555"/>
    </source>
</evidence>
<evidence type="ECO:0000256" key="4">
    <source>
        <dbReference type="ARBA" id="ARBA00022691"/>
    </source>
</evidence>
<proteinExistence type="inferred from homology"/>
<dbReference type="PATRIC" id="fig|1227455.4.peg.475"/>
<dbReference type="Proteomes" id="UP000011669">
    <property type="component" value="Unassembled WGS sequence"/>
</dbReference>